<dbReference type="SFLD" id="SFLDS00005">
    <property type="entry name" value="Isoprenoid_Synthase_Type_I"/>
    <property type="match status" value="1"/>
</dbReference>
<gene>
    <name evidence="7" type="ORF">ENV17_05845</name>
</gene>
<dbReference type="GO" id="GO:0046872">
    <property type="term" value="F:metal ion binding"/>
    <property type="evidence" value="ECO:0007669"/>
    <property type="project" value="UniProtKB-KW"/>
</dbReference>
<dbReference type="PANTHER" id="PTHR12001:SF85">
    <property type="entry name" value="SHORT CHAIN ISOPRENYL DIPHOSPHATE SYNTHASE"/>
    <property type="match status" value="1"/>
</dbReference>
<dbReference type="GO" id="GO:0008299">
    <property type="term" value="P:isoprenoid biosynthetic process"/>
    <property type="evidence" value="ECO:0007669"/>
    <property type="project" value="InterPro"/>
</dbReference>
<keyword evidence="5" id="KW-0460">Magnesium</keyword>
<dbReference type="PANTHER" id="PTHR12001">
    <property type="entry name" value="GERANYLGERANYL PYROPHOSPHATE SYNTHASE"/>
    <property type="match status" value="1"/>
</dbReference>
<dbReference type="InterPro" id="IPR000092">
    <property type="entry name" value="Polyprenyl_synt"/>
</dbReference>
<evidence type="ECO:0008006" key="8">
    <source>
        <dbReference type="Google" id="ProtNLM"/>
    </source>
</evidence>
<dbReference type="InterPro" id="IPR008949">
    <property type="entry name" value="Isoprenoid_synthase_dom_sf"/>
</dbReference>
<keyword evidence="3 6" id="KW-0808">Transferase</keyword>
<evidence type="ECO:0000256" key="3">
    <source>
        <dbReference type="ARBA" id="ARBA00022679"/>
    </source>
</evidence>
<dbReference type="Gene3D" id="1.10.600.10">
    <property type="entry name" value="Farnesyl Diphosphate Synthase"/>
    <property type="match status" value="1"/>
</dbReference>
<evidence type="ECO:0000256" key="5">
    <source>
        <dbReference type="ARBA" id="ARBA00022842"/>
    </source>
</evidence>
<dbReference type="Pfam" id="PF00348">
    <property type="entry name" value="polyprenyl_synt"/>
    <property type="match status" value="1"/>
</dbReference>
<evidence type="ECO:0000256" key="6">
    <source>
        <dbReference type="RuleBase" id="RU004466"/>
    </source>
</evidence>
<comment type="caution">
    <text evidence="7">The sequence shown here is derived from an EMBL/GenBank/DDBJ whole genome shotgun (WGS) entry which is preliminary data.</text>
</comment>
<evidence type="ECO:0000256" key="4">
    <source>
        <dbReference type="ARBA" id="ARBA00022723"/>
    </source>
</evidence>
<sequence>MSIYHVRAPPAYAGDTNINIPDSAEGGEAMLGSEPCILDELARLRSKLASYISSSLKSLFSGFSDEIWYMLHGGKMLRGAITLFVAEKFGCRDADALPIAFAVELMHASSLVYDDISDGAEIRRGRPSYWKKYGLDEAVVAPHVAMSTAISLIARHGGVEAVQESMAAWRMAAEGQLWDVRAKKGLEVREPYRRVAALKTGAVFAAACTLPLYPVGRHDVLTSAREFGLSLGTAYQVLDDIVDLARGMSDSGSSLILLRESGGDFLGYGLSLLKEELSKLRAQSSKMSGGFWELSVETLKVFASDAGGDIEERVRELLHEL</sequence>
<dbReference type="SUPFAM" id="SSF48576">
    <property type="entry name" value="Terpenoid synthases"/>
    <property type="match status" value="1"/>
</dbReference>
<dbReference type="InterPro" id="IPR033749">
    <property type="entry name" value="Polyprenyl_synt_CS"/>
</dbReference>
<evidence type="ECO:0000256" key="1">
    <source>
        <dbReference type="ARBA" id="ARBA00001946"/>
    </source>
</evidence>
<dbReference type="PROSITE" id="PS00723">
    <property type="entry name" value="POLYPRENYL_SYNTHASE_1"/>
    <property type="match status" value="1"/>
</dbReference>
<dbReference type="AlphaFoldDB" id="A0A7C4FCF0"/>
<reference evidence="7" key="1">
    <citation type="journal article" date="2020" name="mSystems">
        <title>Genome- and Community-Level Interaction Insights into Carbon Utilization and Element Cycling Functions of Hydrothermarchaeota in Hydrothermal Sediment.</title>
        <authorList>
            <person name="Zhou Z."/>
            <person name="Liu Y."/>
            <person name="Xu W."/>
            <person name="Pan J."/>
            <person name="Luo Z.H."/>
            <person name="Li M."/>
        </authorList>
    </citation>
    <scope>NUCLEOTIDE SEQUENCE [LARGE SCALE GENOMIC DNA]</scope>
    <source>
        <strain evidence="7">SpSt-735</strain>
    </source>
</reference>
<evidence type="ECO:0000256" key="2">
    <source>
        <dbReference type="ARBA" id="ARBA00006706"/>
    </source>
</evidence>
<comment type="similarity">
    <text evidence="2 6">Belongs to the FPP/GGPP synthase family.</text>
</comment>
<organism evidence="7">
    <name type="scientific">Thermofilum pendens</name>
    <dbReference type="NCBI Taxonomy" id="2269"/>
    <lineage>
        <taxon>Archaea</taxon>
        <taxon>Thermoproteota</taxon>
        <taxon>Thermoprotei</taxon>
        <taxon>Thermofilales</taxon>
        <taxon>Thermofilaceae</taxon>
        <taxon>Thermofilum</taxon>
    </lineage>
</organism>
<dbReference type="EMBL" id="DTFI01000142">
    <property type="protein sequence ID" value="HGI43887.1"/>
    <property type="molecule type" value="Genomic_DNA"/>
</dbReference>
<dbReference type="PROSITE" id="PS00444">
    <property type="entry name" value="POLYPRENYL_SYNTHASE_2"/>
    <property type="match status" value="1"/>
</dbReference>
<accession>A0A7C4FCF0</accession>
<name>A0A7C4FCF0_THEPE</name>
<evidence type="ECO:0000313" key="7">
    <source>
        <dbReference type="EMBL" id="HGI43887.1"/>
    </source>
</evidence>
<dbReference type="GO" id="GO:0004659">
    <property type="term" value="F:prenyltransferase activity"/>
    <property type="evidence" value="ECO:0007669"/>
    <property type="project" value="InterPro"/>
</dbReference>
<comment type="cofactor">
    <cofactor evidence="1">
        <name>Mg(2+)</name>
        <dbReference type="ChEBI" id="CHEBI:18420"/>
    </cofactor>
</comment>
<protein>
    <recommendedName>
        <fullName evidence="8">Polyprenyl synthetase family protein</fullName>
    </recommendedName>
</protein>
<proteinExistence type="inferred from homology"/>
<keyword evidence="4" id="KW-0479">Metal-binding</keyword>